<evidence type="ECO:0000256" key="4">
    <source>
        <dbReference type="SAM" id="MobiDB-lite"/>
    </source>
</evidence>
<keyword evidence="7" id="KW-1185">Reference proteome</keyword>
<proteinExistence type="predicted"/>
<evidence type="ECO:0000313" key="7">
    <source>
        <dbReference type="Proteomes" id="UP000256727"/>
    </source>
</evidence>
<dbReference type="CDD" id="cd06170">
    <property type="entry name" value="LuxR_C_like"/>
    <property type="match status" value="1"/>
</dbReference>
<evidence type="ECO:0000313" key="6">
    <source>
        <dbReference type="EMBL" id="REE03803.1"/>
    </source>
</evidence>
<keyword evidence="2" id="KW-0238">DNA-binding</keyword>
<reference evidence="6 7" key="1">
    <citation type="submission" date="2018-07" db="EMBL/GenBank/DDBJ databases">
        <title>Sequencing the genomes of 1000 actinobacteria strains.</title>
        <authorList>
            <person name="Klenk H.-P."/>
        </authorList>
    </citation>
    <scope>NUCLEOTIDE SEQUENCE [LARGE SCALE GENOMIC DNA]</scope>
    <source>
        <strain evidence="6 7">DSM 14442</strain>
    </source>
</reference>
<keyword evidence="1" id="KW-0805">Transcription regulation</keyword>
<dbReference type="InterPro" id="IPR036388">
    <property type="entry name" value="WH-like_DNA-bd_sf"/>
</dbReference>
<protein>
    <submittedName>
        <fullName evidence="6">Regulatory LuxR family protein</fullName>
    </submittedName>
</protein>
<dbReference type="GO" id="GO:0003677">
    <property type="term" value="F:DNA binding"/>
    <property type="evidence" value="ECO:0007669"/>
    <property type="project" value="UniProtKB-KW"/>
</dbReference>
<evidence type="ECO:0000256" key="3">
    <source>
        <dbReference type="ARBA" id="ARBA00023163"/>
    </source>
</evidence>
<accession>A0A3D9LF92</accession>
<gene>
    <name evidence="6" type="ORF">C8E99_1623</name>
</gene>
<dbReference type="EMBL" id="QREH01000001">
    <property type="protein sequence ID" value="REE03803.1"/>
    <property type="molecule type" value="Genomic_DNA"/>
</dbReference>
<dbReference type="InterPro" id="IPR000792">
    <property type="entry name" value="Tscrpt_reg_LuxR_C"/>
</dbReference>
<dbReference type="Pfam" id="PF00196">
    <property type="entry name" value="GerE"/>
    <property type="match status" value="1"/>
</dbReference>
<dbReference type="PRINTS" id="PR00038">
    <property type="entry name" value="HTHLUXR"/>
</dbReference>
<dbReference type="AlphaFoldDB" id="A0A3D9LF92"/>
<evidence type="ECO:0000256" key="2">
    <source>
        <dbReference type="ARBA" id="ARBA00023125"/>
    </source>
</evidence>
<keyword evidence="3" id="KW-0804">Transcription</keyword>
<dbReference type="GO" id="GO:0006355">
    <property type="term" value="P:regulation of DNA-templated transcription"/>
    <property type="evidence" value="ECO:0007669"/>
    <property type="project" value="InterPro"/>
</dbReference>
<dbReference type="Proteomes" id="UP000256727">
    <property type="component" value="Unassembled WGS sequence"/>
</dbReference>
<name>A0A3D9LF92_9MICC</name>
<dbReference type="PROSITE" id="PS50043">
    <property type="entry name" value="HTH_LUXR_2"/>
    <property type="match status" value="1"/>
</dbReference>
<dbReference type="PANTHER" id="PTHR44688">
    <property type="entry name" value="DNA-BINDING TRANSCRIPTIONAL ACTIVATOR DEVR_DOSR"/>
    <property type="match status" value="1"/>
</dbReference>
<dbReference type="PANTHER" id="PTHR44688:SF16">
    <property type="entry name" value="DNA-BINDING TRANSCRIPTIONAL ACTIVATOR DEVR_DOSR"/>
    <property type="match status" value="1"/>
</dbReference>
<evidence type="ECO:0000256" key="1">
    <source>
        <dbReference type="ARBA" id="ARBA00023015"/>
    </source>
</evidence>
<evidence type="ECO:0000259" key="5">
    <source>
        <dbReference type="PROSITE" id="PS50043"/>
    </source>
</evidence>
<dbReference type="InterPro" id="IPR016032">
    <property type="entry name" value="Sig_transdc_resp-reg_C-effctor"/>
</dbReference>
<feature type="region of interest" description="Disordered" evidence="4">
    <location>
        <begin position="131"/>
        <end position="170"/>
    </location>
</feature>
<dbReference type="SUPFAM" id="SSF46894">
    <property type="entry name" value="C-terminal effector domain of the bipartite response regulators"/>
    <property type="match status" value="1"/>
</dbReference>
<sequence>MALLSLPDPESLPHPALPRFLASPDAGERLLVVRTPAGTEAQRFAHGWAGGAGRVLPWPVQNGQAVSGEEIVSRVGALLEGPDAGRVAVVADQGAPVGRLAAAFPARIAGPRDLFLTEDEILTLAVRLAASPAPGPASDRDPGTLTAEGHLGGQPGGRPGGYPGRPPLPLTPHRIHLKTGGWFLPAAILIADPLGVQTARQSLYSALMRWLHPQDVDGSISQAGFLPQFTEEVIDAFRPEGFGAMPSARGLESLGLLVRDGTGGWFMPWLVRDCLRDAIQESHPHRVDELNRAVDRALAATGHIGAVVQRTVDARDWNRLEDLLLEHWADLFVWNEPALASAVSSLPRARVGGVDVTGFMPGLLSVTDPDTVPFTLPAHRPDYDRDEGLQGLRAGTTRLYRTPDRQALALGTIEVAYLRRVGLFTESADAAVRLNVALSAALSSAPVRPVMAGFVGLQAGISLHLADRLAEAKTTYEKAFHWAMRGSAEPLIAEVAGKLALLSIQQGNTDRARFWVAKVDEPLAKVRVARNVAAFAADVARAHLALTELDIVAAHAVLDRLPPDLDTDEFWASHAALLVRTASYEGRGADGARWVLGWRQERPAAAQSPLAKRILSEAFHAARISTGDLTVVPGWDRSQELADLEALRCLLKGDPDAALRALRVPERTGQRHRNLSALIGVLARTRCAPATVPETVVRHLVTIHHYGGELADLSGFHTLGWTPVFRSAGLVDDAGQARLQQLTRPALVERAAPSLTSREREVLQSLRAGMTRREIAESTYRSENTIKGQIRSLYAKLGASSAAEALEQARNFGL</sequence>
<dbReference type="RefSeq" id="WP_115931857.1">
    <property type="nucleotide sequence ID" value="NZ_QREH01000001.1"/>
</dbReference>
<feature type="domain" description="HTH luxR-type" evidence="5">
    <location>
        <begin position="748"/>
        <end position="813"/>
    </location>
</feature>
<comment type="caution">
    <text evidence="6">The sequence shown here is derived from an EMBL/GenBank/DDBJ whole genome shotgun (WGS) entry which is preliminary data.</text>
</comment>
<dbReference type="SMART" id="SM00421">
    <property type="entry name" value="HTH_LUXR"/>
    <property type="match status" value="1"/>
</dbReference>
<dbReference type="Gene3D" id="1.10.10.10">
    <property type="entry name" value="Winged helix-like DNA-binding domain superfamily/Winged helix DNA-binding domain"/>
    <property type="match status" value="1"/>
</dbReference>
<feature type="compositionally biased region" description="Gly residues" evidence="4">
    <location>
        <begin position="150"/>
        <end position="163"/>
    </location>
</feature>
<dbReference type="OrthoDB" id="134985at2"/>
<organism evidence="6 7">
    <name type="scientific">Citricoccus muralis</name>
    <dbReference type="NCBI Taxonomy" id="169134"/>
    <lineage>
        <taxon>Bacteria</taxon>
        <taxon>Bacillati</taxon>
        <taxon>Actinomycetota</taxon>
        <taxon>Actinomycetes</taxon>
        <taxon>Micrococcales</taxon>
        <taxon>Micrococcaceae</taxon>
        <taxon>Citricoccus</taxon>
    </lineage>
</organism>